<dbReference type="InterPro" id="IPR004358">
    <property type="entry name" value="Sig_transdc_His_kin-like_C"/>
</dbReference>
<dbReference type="SUPFAM" id="SSF55874">
    <property type="entry name" value="ATPase domain of HSP90 chaperone/DNA topoisomerase II/histidine kinase"/>
    <property type="match status" value="1"/>
</dbReference>
<evidence type="ECO:0000259" key="11">
    <source>
        <dbReference type="PROSITE" id="PS50112"/>
    </source>
</evidence>
<dbReference type="InterPro" id="IPR001610">
    <property type="entry name" value="PAC"/>
</dbReference>
<feature type="domain" description="PAC" evidence="12">
    <location>
        <begin position="344"/>
        <end position="395"/>
    </location>
</feature>
<dbReference type="CDD" id="cd17546">
    <property type="entry name" value="REC_hyHK_CKI1_RcsC-like"/>
    <property type="match status" value="1"/>
</dbReference>
<evidence type="ECO:0000256" key="6">
    <source>
        <dbReference type="PROSITE-ProRule" id="PRU00110"/>
    </source>
</evidence>
<dbReference type="CDD" id="cd16922">
    <property type="entry name" value="HATPase_EvgS-ArcB-TorS-like"/>
    <property type="match status" value="1"/>
</dbReference>
<dbReference type="InterPro" id="IPR013656">
    <property type="entry name" value="PAS_4"/>
</dbReference>
<dbReference type="Proteomes" id="UP000434052">
    <property type="component" value="Unassembled WGS sequence"/>
</dbReference>
<dbReference type="GO" id="GO:0006355">
    <property type="term" value="P:regulation of DNA-templated transcription"/>
    <property type="evidence" value="ECO:0007669"/>
    <property type="project" value="InterPro"/>
</dbReference>
<feature type="domain" description="PAS" evidence="11">
    <location>
        <begin position="822"/>
        <end position="893"/>
    </location>
</feature>
<dbReference type="InterPro" id="IPR029016">
    <property type="entry name" value="GAF-like_dom_sf"/>
</dbReference>
<dbReference type="Gene3D" id="3.30.450.20">
    <property type="entry name" value="PAS domain"/>
    <property type="match status" value="9"/>
</dbReference>
<feature type="modified residue" description="Phosphohistidine" evidence="6">
    <location>
        <position position="1818"/>
    </location>
</feature>
<dbReference type="InterPro" id="IPR005467">
    <property type="entry name" value="His_kinase_dom"/>
</dbReference>
<dbReference type="OrthoDB" id="9797097at2"/>
<dbReference type="SUPFAM" id="SSF55781">
    <property type="entry name" value="GAF domain-like"/>
    <property type="match status" value="1"/>
</dbReference>
<dbReference type="Gene3D" id="3.30.450.40">
    <property type="match status" value="1"/>
</dbReference>
<dbReference type="NCBIfam" id="TIGR00229">
    <property type="entry name" value="sensory_box"/>
    <property type="match status" value="7"/>
</dbReference>
<keyword evidence="3 7" id="KW-0597">Phosphoprotein</keyword>
<dbReference type="InterPro" id="IPR036641">
    <property type="entry name" value="HPT_dom_sf"/>
</dbReference>
<dbReference type="Pfam" id="PF13185">
    <property type="entry name" value="GAF_2"/>
    <property type="match status" value="1"/>
</dbReference>
<dbReference type="PROSITE" id="PS50894">
    <property type="entry name" value="HPT"/>
    <property type="match status" value="1"/>
</dbReference>
<gene>
    <name evidence="14" type="ORF">DQK91_01155</name>
</gene>
<evidence type="ECO:0000259" key="9">
    <source>
        <dbReference type="PROSITE" id="PS50109"/>
    </source>
</evidence>
<feature type="domain" description="PAC" evidence="12">
    <location>
        <begin position="97"/>
        <end position="149"/>
    </location>
</feature>
<dbReference type="SUPFAM" id="SSF52172">
    <property type="entry name" value="CheY-like"/>
    <property type="match status" value="1"/>
</dbReference>
<dbReference type="EC" id="2.7.13.3" evidence="2"/>
<dbReference type="InterPro" id="IPR003018">
    <property type="entry name" value="GAF"/>
</dbReference>
<feature type="domain" description="PAS" evidence="11">
    <location>
        <begin position="396"/>
        <end position="438"/>
    </location>
</feature>
<feature type="domain" description="PAS" evidence="11">
    <location>
        <begin position="273"/>
        <end position="328"/>
    </location>
</feature>
<dbReference type="Pfam" id="PF00989">
    <property type="entry name" value="PAS"/>
    <property type="match status" value="1"/>
</dbReference>
<dbReference type="EMBL" id="QMIF01000001">
    <property type="protein sequence ID" value="TVM36564.1"/>
    <property type="molecule type" value="Genomic_DNA"/>
</dbReference>
<feature type="coiled-coil region" evidence="8">
    <location>
        <begin position="1343"/>
        <end position="1370"/>
    </location>
</feature>
<dbReference type="SMART" id="SM00065">
    <property type="entry name" value="GAF"/>
    <property type="match status" value="1"/>
</dbReference>
<keyword evidence="8" id="KW-0175">Coiled coil</keyword>
<dbReference type="Pfam" id="PF08447">
    <property type="entry name" value="PAS_3"/>
    <property type="match status" value="3"/>
</dbReference>
<dbReference type="CDD" id="cd00082">
    <property type="entry name" value="HisKA"/>
    <property type="match status" value="1"/>
</dbReference>
<dbReference type="SMART" id="SM00086">
    <property type="entry name" value="PAC"/>
    <property type="match status" value="8"/>
</dbReference>
<feature type="domain" description="PAS" evidence="11">
    <location>
        <begin position="150"/>
        <end position="220"/>
    </location>
</feature>
<dbReference type="Gene3D" id="2.10.70.100">
    <property type="match status" value="1"/>
</dbReference>
<comment type="catalytic activity">
    <reaction evidence="1">
        <text>ATP + protein L-histidine = ADP + protein N-phospho-L-histidine.</text>
        <dbReference type="EC" id="2.7.13.3"/>
    </reaction>
</comment>
<dbReference type="CDD" id="cd00130">
    <property type="entry name" value="PAS"/>
    <property type="match status" value="7"/>
</dbReference>
<dbReference type="FunFam" id="3.30.565.10:FF:000010">
    <property type="entry name" value="Sensor histidine kinase RcsC"/>
    <property type="match status" value="1"/>
</dbReference>
<sequence length="1874" mass="209429">MTHPSQRTGAEDPTKDEIRAQVALLAGILEGTSDLAVAVDTGFHLLVCNQAFRDGMRRVFGVDIQTGADLSQILSQNDEYQDRVVGHWRRALNGEELTVEQRFSGRDGEIFQYETRFHPIRGSSGQVIGASSFSRPIAGSEHSEQARHECEQLYSGLFQNKHLPMLLIDPESGTIVEANPAAVAFYGYGEENLQGKNIGAINTAPADEIQSRMNLAVSSEQHRFDMVHRLATGELREVEVYSGPVEIGGRKLLYSVVQDVTERNRTEKALRESELKYRTFFDGSLDGVLITSADGFYRAANVKAQELFGMSEEELIGSHRSERVDPNDPRLVPWQEERARTGKARGELRLRRKDGSVFEGEVASTLYTDAEGQTRSVLVIQDITERKDAERALHRSEAIFRSLAEANLVGVSFGNSRGDITYINDEMLRMMGHAREDFQAGRINWLESLAPEFRESDSDMDEVLQRKGRYVGNEKEFLRPDGERTPFLGAAAQVDQEFDIHVRIAVDLTAIKQTQQKLLESEKRFRSLFQANPDAVALKSLDDGRFLDINDAFLRMFGYHWEEIVGQRALDLGIWGSPEQREAFFEAAGKDGSVRNFEARLRNSKGKVRTTLISADVVTIEGKRFMLQVIKDITARKVIEERLLHKNAVLEGLSAVFWKSLSCDSEEELGMACLEVAEQITHSSFGFLGEIGADGMLNDIAISDPGWDVCTMHVEGRLERRVPPQGFHIHGIYGQVLKNGALLIVNNPTVHPNRVGLPEGHPPLESFLGVPLLEGGSTVGMIGLANKPGGYDDSDVEAATALAVGILEALLRKRAEKALLESREDLRRAQSVAQVGSWRLNIQENVLLMSEEAYRLFGVEPGSPQTYGTFLKCVHPDDREFVDARWQAALAGEPFDLEHRIVRHGKTYWVRQLASLEKDEDGRLLGAFGTTQDITERKHSEEALRKSEERFRTVLENSREGIYMIELANRRFTVMSPAHAELTGFTREELLDLSEKALLERIHPEDREWVAVYMNQVIEGQDPGVPVEYRWLAKSGEYRWFSDNRKVIRDEDGKAVALVGVSRDVTWRKELEDLLIETAREASEARRDSERRTSELQAALQSAPIGNVFYDMDHTVSYLNKSAEELFGFTLEELEGLSAPERIALMKTLKTDRTEMSVEELVGYRALQGEIVSDEEYLLYPKGSAEPVHVLSQAAPIVLGDGEVIGAVQTIMDITQRKRIEEALRESEERLRIAAEAADMYGWECDLARQTYKWSANAERMWGSVMPKTPRDMIEAVHPEDKTRVRRSFMNAMRHTGTFQVEYRIAGYPPDDEFWVFSAGVALPGESGTISRMIGVTQNITGRKKTEAALQRAKQEADKASQAKSEFLANMSHEIRTPLTGLLGMTDLLLDNLKIEKNIEYAQYMKRAGEALRVIIDDILDLSKIEAGRMEFRPSAVYLAESIQQGVAIFEPMAREKGLEFTFDLASDLPEIVLLDEAKVHQILRNLVSNAVKFTEKGRVAVTARYEGEGEDSRVRIDVQDTGLGIPEGRRHELFQEFTQLDSSYQKVHGGTGLGLAISKRLAEFMGGGITLESEHGSGSTFTLLIPAPVADEYPDEEIDIETSNSFANLHILAAEDNTINQFLIRELLSDAGCRLTVVENGQEALEALEQADPPYDLVLMDINMPRLDGVEATRRIRGSDKPYANVPVIALTAYAMPEERENIMAAGLDGYLTKPFTIRQMLAALKLIPAERIHLIQPGAVADSSSAAQNAAAETAEGADNSPELLDEAYLEETFLHQKANLLELIDLLEEDTGQHLDAIYRFVRNGQHGEAADLAHYIASGCRTIGFRHVAQKCLNIESCLRGNLVDEACSMLDGLRGDFDDSIEAARRWAQ</sequence>
<reference evidence="14 15" key="1">
    <citation type="submission" date="2018-06" db="EMBL/GenBank/DDBJ databases">
        <title>Complete genome of Desulfovibrio marinus P48SEP.</title>
        <authorList>
            <person name="Crispim J.S."/>
            <person name="Vidigal P.M.P."/>
            <person name="Silva L.C.F."/>
            <person name="Araujo L.C."/>
            <person name="Laguardia C.N."/>
            <person name="Dias R.S."/>
            <person name="Sousa M.P."/>
            <person name="Paula S.O."/>
            <person name="Silva C."/>
        </authorList>
    </citation>
    <scope>NUCLEOTIDE SEQUENCE [LARGE SCALE GENOMIC DNA]</scope>
    <source>
        <strain evidence="14 15">P48SEP</strain>
    </source>
</reference>
<feature type="domain" description="PAS" evidence="11">
    <location>
        <begin position="521"/>
        <end position="570"/>
    </location>
</feature>
<dbReference type="InterPro" id="IPR008207">
    <property type="entry name" value="Sig_transdc_His_kin_Hpt_dom"/>
</dbReference>
<proteinExistence type="predicted"/>
<feature type="domain" description="PAS" evidence="11">
    <location>
        <begin position="947"/>
        <end position="1021"/>
    </location>
</feature>
<feature type="domain" description="PAS" evidence="11">
    <location>
        <begin position="1092"/>
        <end position="1170"/>
    </location>
</feature>
<dbReference type="RefSeq" id="WP_144233599.1">
    <property type="nucleotide sequence ID" value="NZ_QMIF01000001.1"/>
</dbReference>
<evidence type="ECO:0000313" key="14">
    <source>
        <dbReference type="EMBL" id="TVM36564.1"/>
    </source>
</evidence>
<dbReference type="InterPro" id="IPR001789">
    <property type="entry name" value="Sig_transdc_resp-reg_receiver"/>
</dbReference>
<evidence type="ECO:0000256" key="7">
    <source>
        <dbReference type="PROSITE-ProRule" id="PRU00169"/>
    </source>
</evidence>
<dbReference type="PROSITE" id="PS50112">
    <property type="entry name" value="PAS"/>
    <property type="match status" value="7"/>
</dbReference>
<feature type="domain" description="PAC" evidence="12">
    <location>
        <begin position="1299"/>
        <end position="1352"/>
    </location>
</feature>
<dbReference type="PRINTS" id="PR00344">
    <property type="entry name" value="BCTRLSENSOR"/>
</dbReference>
<dbReference type="InterPro" id="IPR000700">
    <property type="entry name" value="PAS-assoc_C"/>
</dbReference>
<dbReference type="PROSITE" id="PS50113">
    <property type="entry name" value="PAC"/>
    <property type="match status" value="6"/>
</dbReference>
<accession>A0A6P1ZMP8</accession>
<evidence type="ECO:0000259" key="13">
    <source>
        <dbReference type="PROSITE" id="PS50894"/>
    </source>
</evidence>
<dbReference type="PROSITE" id="PS50110">
    <property type="entry name" value="RESPONSE_REGULATORY"/>
    <property type="match status" value="1"/>
</dbReference>
<evidence type="ECO:0000256" key="4">
    <source>
        <dbReference type="ARBA" id="ARBA00022679"/>
    </source>
</evidence>
<dbReference type="Pfam" id="PF08448">
    <property type="entry name" value="PAS_4"/>
    <property type="match status" value="2"/>
</dbReference>
<keyword evidence="5" id="KW-0418">Kinase</keyword>
<dbReference type="SMART" id="SM00388">
    <property type="entry name" value="HisKA"/>
    <property type="match status" value="1"/>
</dbReference>
<dbReference type="SMART" id="SM00387">
    <property type="entry name" value="HATPase_c"/>
    <property type="match status" value="1"/>
</dbReference>
<feature type="domain" description="PAC" evidence="12">
    <location>
        <begin position="1025"/>
        <end position="1077"/>
    </location>
</feature>
<dbReference type="SUPFAM" id="SSF55785">
    <property type="entry name" value="PYP-like sensor domain (PAS domain)"/>
    <property type="match status" value="9"/>
</dbReference>
<feature type="domain" description="PAC" evidence="12">
    <location>
        <begin position="893"/>
        <end position="946"/>
    </location>
</feature>
<dbReference type="InterPro" id="IPR013767">
    <property type="entry name" value="PAS_fold"/>
</dbReference>
<dbReference type="SMART" id="SM00448">
    <property type="entry name" value="REC"/>
    <property type="match status" value="1"/>
</dbReference>
<comment type="caution">
    <text evidence="14">The sequence shown here is derived from an EMBL/GenBank/DDBJ whole genome shotgun (WGS) entry which is preliminary data.</text>
</comment>
<dbReference type="Gene3D" id="3.30.565.10">
    <property type="entry name" value="Histidine kinase-like ATPase, C-terminal domain"/>
    <property type="match status" value="1"/>
</dbReference>
<dbReference type="Pfam" id="PF02518">
    <property type="entry name" value="HATPase_c"/>
    <property type="match status" value="1"/>
</dbReference>
<dbReference type="Pfam" id="PF01627">
    <property type="entry name" value="Hpt"/>
    <property type="match status" value="1"/>
</dbReference>
<organism evidence="14 15">
    <name type="scientific">Oceanidesulfovibrio marinus</name>
    <dbReference type="NCBI Taxonomy" id="370038"/>
    <lineage>
        <taxon>Bacteria</taxon>
        <taxon>Pseudomonadati</taxon>
        <taxon>Thermodesulfobacteriota</taxon>
        <taxon>Desulfovibrionia</taxon>
        <taxon>Desulfovibrionales</taxon>
        <taxon>Desulfovibrionaceae</taxon>
        <taxon>Oceanidesulfovibrio</taxon>
    </lineage>
</organism>
<feature type="domain" description="PAC" evidence="12">
    <location>
        <begin position="1172"/>
        <end position="1226"/>
    </location>
</feature>
<evidence type="ECO:0000256" key="2">
    <source>
        <dbReference type="ARBA" id="ARBA00012438"/>
    </source>
</evidence>
<dbReference type="Pfam" id="PF00072">
    <property type="entry name" value="Response_reg"/>
    <property type="match status" value="1"/>
</dbReference>
<dbReference type="PROSITE" id="PS50109">
    <property type="entry name" value="HIS_KIN"/>
    <property type="match status" value="1"/>
</dbReference>
<feature type="domain" description="Histidine kinase" evidence="9">
    <location>
        <begin position="1370"/>
        <end position="1590"/>
    </location>
</feature>
<dbReference type="Gene3D" id="1.10.287.130">
    <property type="match status" value="1"/>
</dbReference>
<evidence type="ECO:0000259" key="12">
    <source>
        <dbReference type="PROSITE" id="PS50113"/>
    </source>
</evidence>
<evidence type="ECO:0000256" key="3">
    <source>
        <dbReference type="ARBA" id="ARBA00022553"/>
    </source>
</evidence>
<dbReference type="Pfam" id="PF13426">
    <property type="entry name" value="PAS_9"/>
    <property type="match status" value="3"/>
</dbReference>
<dbReference type="InterPro" id="IPR052162">
    <property type="entry name" value="Sensor_kinase/Photoreceptor"/>
</dbReference>
<name>A0A6P1ZMP8_9BACT</name>
<dbReference type="Gene3D" id="1.20.120.160">
    <property type="entry name" value="HPT domain"/>
    <property type="match status" value="1"/>
</dbReference>
<keyword evidence="4" id="KW-0808">Transferase</keyword>
<dbReference type="Gene3D" id="3.40.50.2300">
    <property type="match status" value="1"/>
</dbReference>
<dbReference type="GO" id="GO:0000155">
    <property type="term" value="F:phosphorelay sensor kinase activity"/>
    <property type="evidence" value="ECO:0007669"/>
    <property type="project" value="InterPro"/>
</dbReference>
<dbReference type="PANTHER" id="PTHR43304">
    <property type="entry name" value="PHYTOCHROME-LIKE PROTEIN CPH1"/>
    <property type="match status" value="1"/>
</dbReference>
<dbReference type="InterPro" id="IPR035965">
    <property type="entry name" value="PAS-like_dom_sf"/>
</dbReference>
<dbReference type="SUPFAM" id="SSF47226">
    <property type="entry name" value="Histidine-containing phosphotransfer domain, HPT domain"/>
    <property type="match status" value="1"/>
</dbReference>
<protein>
    <recommendedName>
        <fullName evidence="2">histidine kinase</fullName>
        <ecNumber evidence="2">2.7.13.3</ecNumber>
    </recommendedName>
</protein>
<feature type="domain" description="HPt" evidence="13">
    <location>
        <begin position="1779"/>
        <end position="1872"/>
    </location>
</feature>
<dbReference type="Pfam" id="PF00512">
    <property type="entry name" value="HisKA"/>
    <property type="match status" value="1"/>
</dbReference>
<evidence type="ECO:0000256" key="1">
    <source>
        <dbReference type="ARBA" id="ARBA00000085"/>
    </source>
</evidence>
<dbReference type="InterPro" id="IPR003594">
    <property type="entry name" value="HATPase_dom"/>
</dbReference>
<evidence type="ECO:0000313" key="15">
    <source>
        <dbReference type="Proteomes" id="UP000434052"/>
    </source>
</evidence>
<dbReference type="InterPro" id="IPR036097">
    <property type="entry name" value="HisK_dim/P_sf"/>
</dbReference>
<evidence type="ECO:0000256" key="8">
    <source>
        <dbReference type="SAM" id="Coils"/>
    </source>
</evidence>
<evidence type="ECO:0000259" key="10">
    <source>
        <dbReference type="PROSITE" id="PS50110"/>
    </source>
</evidence>
<dbReference type="InterPro" id="IPR000014">
    <property type="entry name" value="PAS"/>
</dbReference>
<dbReference type="InterPro" id="IPR036890">
    <property type="entry name" value="HATPase_C_sf"/>
</dbReference>
<dbReference type="InterPro" id="IPR013655">
    <property type="entry name" value="PAS_fold_3"/>
</dbReference>
<dbReference type="SUPFAM" id="SSF47384">
    <property type="entry name" value="Homodimeric domain of signal transducing histidine kinase"/>
    <property type="match status" value="1"/>
</dbReference>
<dbReference type="SMART" id="SM00091">
    <property type="entry name" value="PAS"/>
    <property type="match status" value="9"/>
</dbReference>
<dbReference type="InterPro" id="IPR003661">
    <property type="entry name" value="HisK_dim/P_dom"/>
</dbReference>
<dbReference type="PANTHER" id="PTHR43304:SF1">
    <property type="entry name" value="PAC DOMAIN-CONTAINING PROTEIN"/>
    <property type="match status" value="1"/>
</dbReference>
<evidence type="ECO:0000256" key="5">
    <source>
        <dbReference type="ARBA" id="ARBA00022777"/>
    </source>
</evidence>
<feature type="domain" description="Response regulatory" evidence="10">
    <location>
        <begin position="1611"/>
        <end position="1730"/>
    </location>
</feature>
<dbReference type="InterPro" id="IPR011006">
    <property type="entry name" value="CheY-like_superfamily"/>
</dbReference>
<feature type="modified residue" description="4-aspartylphosphate" evidence="7">
    <location>
        <position position="1662"/>
    </location>
</feature>